<evidence type="ECO:0000259" key="4">
    <source>
        <dbReference type="Pfam" id="PF19439"/>
    </source>
</evidence>
<proteinExistence type="inferred from homology"/>
<evidence type="ECO:0000313" key="6">
    <source>
        <dbReference type="Proteomes" id="UP000270296"/>
    </source>
</evidence>
<dbReference type="WBParaSite" id="SBAD_0000443401-mRNA-1">
    <property type="protein sequence ID" value="SBAD_0000443401-mRNA-1"/>
    <property type="gene ID" value="SBAD_0000443401"/>
</dbReference>
<comment type="similarity">
    <text evidence="1">Belongs to the CLEC16A/gop-1 family.</text>
</comment>
<sequence length="297" mass="35149">MSFRYLHAVLKKNAIVTEYNRILLVEALRATSEILIWGDQNDPSVFEFFLEKGMLAHFLYLMRQNCGRFICIQLLQTLNILFENIRSEVALYYLLSNNHVNCIINHRFDFSDEEILAYYISFLKTLSIKLNGKTINFFFNESTNEFPLYSEAIKFFNHSERMIRIAVRTLTLNVFRGFYMKLEKLLDSIAEHLDHFHYLNDILSLNMASINEMLCDRLFSDLFLPLYIASLRRDPEVKHLLDFCLLFLTASCSYRIDSLIVVDGYLFYSLWRSMRARGHPLKSAQRRTCIRECIFNL</sequence>
<dbReference type="InterPro" id="IPR019155">
    <property type="entry name" value="CLEC16A/TT9_N"/>
</dbReference>
<evidence type="ECO:0000256" key="1">
    <source>
        <dbReference type="ARBA" id="ARBA00006441"/>
    </source>
</evidence>
<protein>
    <submittedName>
        <fullName evidence="7">FPL domain-containing protein</fullName>
    </submittedName>
</protein>
<accession>A0A183IKV4</accession>
<dbReference type="AlphaFoldDB" id="A0A183IKV4"/>
<dbReference type="InterPro" id="IPR039272">
    <property type="entry name" value="CLEC16A/TT9"/>
</dbReference>
<keyword evidence="6" id="KW-1185">Reference proteome</keyword>
<feature type="domain" description="CLEC16A/TT9 C-terminal" evidence="4">
    <location>
        <begin position="184"/>
        <end position="234"/>
    </location>
</feature>
<gene>
    <name evidence="5" type="ORF">SBAD_LOCUS4250</name>
</gene>
<organism evidence="7">
    <name type="scientific">Soboliphyme baturini</name>
    <dbReference type="NCBI Taxonomy" id="241478"/>
    <lineage>
        <taxon>Eukaryota</taxon>
        <taxon>Metazoa</taxon>
        <taxon>Ecdysozoa</taxon>
        <taxon>Nematoda</taxon>
        <taxon>Enoplea</taxon>
        <taxon>Dorylaimia</taxon>
        <taxon>Dioctophymatida</taxon>
        <taxon>Dioctophymatoidea</taxon>
        <taxon>Soboliphymatidae</taxon>
        <taxon>Soboliphyme</taxon>
    </lineage>
</organism>
<dbReference type="PANTHER" id="PTHR21481:SF0">
    <property type="entry name" value="PROTEIN CLEC16A"/>
    <property type="match status" value="1"/>
</dbReference>
<dbReference type="InterPro" id="IPR045820">
    <property type="entry name" value="CLEC16A/TT9_C"/>
</dbReference>
<dbReference type="GO" id="GO:0005794">
    <property type="term" value="C:Golgi apparatus"/>
    <property type="evidence" value="ECO:0007669"/>
    <property type="project" value="TreeGrafter"/>
</dbReference>
<dbReference type="EMBL" id="UZAM01008210">
    <property type="protein sequence ID" value="VDP03801.1"/>
    <property type="molecule type" value="Genomic_DNA"/>
</dbReference>
<evidence type="ECO:0000313" key="5">
    <source>
        <dbReference type="EMBL" id="VDP03801.1"/>
    </source>
</evidence>
<dbReference type="Proteomes" id="UP000270296">
    <property type="component" value="Unassembled WGS sequence"/>
</dbReference>
<evidence type="ECO:0000313" key="7">
    <source>
        <dbReference type="WBParaSite" id="SBAD_0000443401-mRNA-1"/>
    </source>
</evidence>
<dbReference type="GO" id="GO:0007034">
    <property type="term" value="P:vacuolar transport"/>
    <property type="evidence" value="ECO:0007669"/>
    <property type="project" value="TreeGrafter"/>
</dbReference>
<reference evidence="5 6" key="2">
    <citation type="submission" date="2018-11" db="EMBL/GenBank/DDBJ databases">
        <authorList>
            <consortium name="Pathogen Informatics"/>
        </authorList>
    </citation>
    <scope>NUCLEOTIDE SEQUENCE [LARGE SCALE GENOMIC DNA]</scope>
</reference>
<dbReference type="OrthoDB" id="294052at2759"/>
<name>A0A183IKV4_9BILA</name>
<dbReference type="Pfam" id="PF09758">
    <property type="entry name" value="FPL"/>
    <property type="match status" value="1"/>
</dbReference>
<dbReference type="Pfam" id="PF19439">
    <property type="entry name" value="CLEC16A_C"/>
    <property type="match status" value="1"/>
</dbReference>
<dbReference type="GO" id="GO:0006914">
    <property type="term" value="P:autophagy"/>
    <property type="evidence" value="ECO:0007669"/>
    <property type="project" value="UniProtKB-KW"/>
</dbReference>
<feature type="domain" description="FPL" evidence="3">
    <location>
        <begin position="28"/>
        <end position="175"/>
    </location>
</feature>
<dbReference type="GO" id="GO:0005770">
    <property type="term" value="C:late endosome"/>
    <property type="evidence" value="ECO:0007669"/>
    <property type="project" value="TreeGrafter"/>
</dbReference>
<evidence type="ECO:0000259" key="3">
    <source>
        <dbReference type="Pfam" id="PF09758"/>
    </source>
</evidence>
<dbReference type="GO" id="GO:1901096">
    <property type="term" value="P:regulation of autophagosome maturation"/>
    <property type="evidence" value="ECO:0007669"/>
    <property type="project" value="TreeGrafter"/>
</dbReference>
<reference evidence="7" key="1">
    <citation type="submission" date="2016-06" db="UniProtKB">
        <authorList>
            <consortium name="WormBaseParasite"/>
        </authorList>
    </citation>
    <scope>IDENTIFICATION</scope>
</reference>
<keyword evidence="2" id="KW-0072">Autophagy</keyword>
<dbReference type="GO" id="GO:0016197">
    <property type="term" value="P:endosomal transport"/>
    <property type="evidence" value="ECO:0007669"/>
    <property type="project" value="TreeGrafter"/>
</dbReference>
<evidence type="ECO:0000256" key="2">
    <source>
        <dbReference type="ARBA" id="ARBA00023006"/>
    </source>
</evidence>
<dbReference type="PANTHER" id="PTHR21481">
    <property type="entry name" value="PROTEIN CLEC16A"/>
    <property type="match status" value="1"/>
</dbReference>